<evidence type="ECO:0000256" key="1">
    <source>
        <dbReference type="SAM" id="SignalP"/>
    </source>
</evidence>
<sequence>MIRQSARISSATCAAMLLASVVAKAEVPVIDKATLSQATKTAEHTSEIMKSNANILETVNKTLEAVTGNRDTASIASAALGNGFSMGGAPNLGSLMGGQMAWGNLGEFGQVAATILNGLNLVKSLSNNQDTANLSGTDKAWQGAVNTSAAITGMISGTQSAAAQRSQAFQQAGQMIGSAPDLKGSIDQNSQIQTQTAQTINELIGVQNATNAAINAEHMQELAAQAKAARIFGIGKSGH</sequence>
<protein>
    <submittedName>
        <fullName evidence="2">Type IV secretion protein</fullName>
    </submittedName>
</protein>
<accession>A0A0D5A0D7</accession>
<keyword evidence="2" id="KW-0614">Plasmid</keyword>
<feature type="chain" id="PRO_5002290548" evidence="1">
    <location>
        <begin position="26"/>
        <end position="239"/>
    </location>
</feature>
<dbReference type="AlphaFoldDB" id="A0A0D5A0D7"/>
<name>A0A0D5A0D7_9HYPH</name>
<feature type="signal peptide" evidence="1">
    <location>
        <begin position="1"/>
        <end position="25"/>
    </location>
</feature>
<dbReference type="SUPFAM" id="SSF101082">
    <property type="entry name" value="Typo IV secretion system protein TraC"/>
    <property type="match status" value="1"/>
</dbReference>
<geneLocation type="plasmid" evidence="2">
    <name>pLM19O2</name>
</geneLocation>
<gene>
    <name evidence="2" type="ORF">pLM19O2_p57</name>
</gene>
<proteinExistence type="predicted"/>
<keyword evidence="1" id="KW-0732">Signal</keyword>
<dbReference type="InterPro" id="IPR014158">
    <property type="entry name" value="T4SS_VirB5"/>
</dbReference>
<evidence type="ECO:0000313" key="2">
    <source>
        <dbReference type="EMBL" id="AJW30002.1"/>
    </source>
</evidence>
<dbReference type="Gene3D" id="1.20.58.430">
    <property type="entry name" value="Type IV secretion system, VirB5-domain"/>
    <property type="match status" value="1"/>
</dbReference>
<dbReference type="EMBL" id="KM659092">
    <property type="protein sequence ID" value="AJW30002.1"/>
    <property type="molecule type" value="Genomic_DNA"/>
</dbReference>
<reference evidence="2" key="1">
    <citation type="submission" date="2014-09" db="EMBL/GenBank/DDBJ databases">
        <title>The mobilome of the heavy metals and metalloids hypertolerant bacteria from the Lubin copper mine (Poland).</title>
        <authorList>
            <person name="Dziewit L."/>
            <person name="Bartosik D."/>
        </authorList>
    </citation>
    <scope>NUCLEOTIDE SEQUENCE</scope>
    <source>
        <plasmid evidence="2">pLM19O2</plasmid>
    </source>
</reference>
<dbReference type="Pfam" id="PF07996">
    <property type="entry name" value="T4SS"/>
    <property type="match status" value="1"/>
</dbReference>
<organism evidence="2">
    <name type="scientific">Ochrobactrum sp. LM19</name>
    <dbReference type="NCBI Taxonomy" id="1449781"/>
    <lineage>
        <taxon>Bacteria</taxon>
        <taxon>Pseudomonadati</taxon>
        <taxon>Pseudomonadota</taxon>
        <taxon>Alphaproteobacteria</taxon>
        <taxon>Hyphomicrobiales</taxon>
        <taxon>Brucellaceae</taxon>
        <taxon>Brucella/Ochrobactrum group</taxon>
        <taxon>Ochrobactrum</taxon>
    </lineage>
</organism>
<dbReference type="RefSeq" id="WP_181377333.1">
    <property type="nucleotide sequence ID" value="NZ_KM659092.1"/>
</dbReference>
<dbReference type="InterPro" id="IPR023220">
    <property type="entry name" value="T4SS_VirB5-domain"/>
</dbReference>